<comment type="caution">
    <text evidence="2">The sequence shown here is derived from an EMBL/GenBank/DDBJ whole genome shotgun (WGS) entry which is preliminary data.</text>
</comment>
<keyword evidence="2" id="KW-0808">Transferase</keyword>
<dbReference type="GO" id="GO:0016747">
    <property type="term" value="F:acyltransferase activity, transferring groups other than amino-acyl groups"/>
    <property type="evidence" value="ECO:0007669"/>
    <property type="project" value="InterPro"/>
</dbReference>
<evidence type="ECO:0000259" key="1">
    <source>
        <dbReference type="PROSITE" id="PS51186"/>
    </source>
</evidence>
<dbReference type="PROSITE" id="PS51186">
    <property type="entry name" value="GNAT"/>
    <property type="match status" value="1"/>
</dbReference>
<protein>
    <submittedName>
        <fullName evidence="2">GNAT family N-acetyltransferase</fullName>
    </submittedName>
</protein>
<gene>
    <name evidence="2" type="ORF">FYJ37_08985</name>
</gene>
<dbReference type="Gene3D" id="3.40.630.30">
    <property type="match status" value="1"/>
</dbReference>
<dbReference type="InterPro" id="IPR036249">
    <property type="entry name" value="Thioredoxin-like_sf"/>
</dbReference>
<evidence type="ECO:0000313" key="3">
    <source>
        <dbReference type="Proteomes" id="UP000462363"/>
    </source>
</evidence>
<dbReference type="CDD" id="cd04301">
    <property type="entry name" value="NAT_SF"/>
    <property type="match status" value="1"/>
</dbReference>
<dbReference type="InterPro" id="IPR016181">
    <property type="entry name" value="Acyl_CoA_acyltransferase"/>
</dbReference>
<name>A0A844FBR1_CLOSV</name>
<dbReference type="Proteomes" id="UP000462363">
    <property type="component" value="Unassembled WGS sequence"/>
</dbReference>
<feature type="domain" description="N-acetyltransferase" evidence="1">
    <location>
        <begin position="6"/>
        <end position="149"/>
    </location>
</feature>
<sequence>MELIRITHDNLETEHICCAIANNKDCQVLSKKAWLKERIDEGLVFLKGNVRGKCFIEYIPAEYAWAPISADGYMYIDCLWVSGQFKGHGYSTLLLDECVRDSKEKGKKGLVILSSKKKMGFLSDPKYMKYKGFETADTASPYFELMYLPFDKDADRPCFSSSVKETEHSGTQNGFTLYYTSQCPFTAKCVPLIEDMAKKRNVKFQAVHFTTREQAQNAPVPFTTFSLFYNGQFLTHEIQSEQKFEKILAVKGL</sequence>
<dbReference type="SUPFAM" id="SSF52833">
    <property type="entry name" value="Thioredoxin-like"/>
    <property type="match status" value="1"/>
</dbReference>
<accession>A0A844FBR1</accession>
<dbReference type="SUPFAM" id="SSF55729">
    <property type="entry name" value="Acyl-CoA N-acyltransferases (Nat)"/>
    <property type="match status" value="1"/>
</dbReference>
<reference evidence="2 3" key="1">
    <citation type="submission" date="2019-08" db="EMBL/GenBank/DDBJ databases">
        <title>In-depth cultivation of the pig gut microbiome towards novel bacterial diversity and tailored functional studies.</title>
        <authorList>
            <person name="Wylensek D."/>
            <person name="Hitch T.C.A."/>
            <person name="Clavel T."/>
        </authorList>
    </citation>
    <scope>NUCLEOTIDE SEQUENCE [LARGE SCALE GENOMIC DNA]</scope>
    <source>
        <strain evidence="2 3">BL-389-WT-3D</strain>
    </source>
</reference>
<dbReference type="InterPro" id="IPR025685">
    <property type="entry name" value="YoaP-like_dom"/>
</dbReference>
<evidence type="ECO:0000313" key="2">
    <source>
        <dbReference type="EMBL" id="MSS40485.1"/>
    </source>
</evidence>
<proteinExistence type="predicted"/>
<dbReference type="AlphaFoldDB" id="A0A844FBR1"/>
<dbReference type="EMBL" id="VUMB01000016">
    <property type="protein sequence ID" value="MSS40485.1"/>
    <property type="molecule type" value="Genomic_DNA"/>
</dbReference>
<dbReference type="RefSeq" id="WP_154322915.1">
    <property type="nucleotide sequence ID" value="NZ_CAMDTP010000005.1"/>
</dbReference>
<organism evidence="2 3">
    <name type="scientific">Clostridium scindens (strain JCM 10418 / VPI 12708)</name>
    <dbReference type="NCBI Taxonomy" id="29347"/>
    <lineage>
        <taxon>Bacteria</taxon>
        <taxon>Bacillati</taxon>
        <taxon>Bacillota</taxon>
        <taxon>Clostridia</taxon>
        <taxon>Lachnospirales</taxon>
        <taxon>Lachnospiraceae</taxon>
    </lineage>
</organism>
<dbReference type="InterPro" id="IPR000182">
    <property type="entry name" value="GNAT_dom"/>
</dbReference>
<dbReference type="Pfam" id="PF14268">
    <property type="entry name" value="YoaP"/>
    <property type="match status" value="1"/>
</dbReference>